<reference evidence="4" key="1">
    <citation type="journal article" date="2019" name="Int. J. Syst. Evol. Microbiol.">
        <title>The Global Catalogue of Microorganisms (GCM) 10K type strain sequencing project: providing services to taxonomists for standard genome sequencing and annotation.</title>
        <authorList>
            <consortium name="The Broad Institute Genomics Platform"/>
            <consortium name="The Broad Institute Genome Sequencing Center for Infectious Disease"/>
            <person name="Wu L."/>
            <person name="Ma J."/>
        </authorList>
    </citation>
    <scope>NUCLEOTIDE SEQUENCE [LARGE SCALE GENOMIC DNA]</scope>
    <source>
        <strain evidence="4">KCTC 42182</strain>
    </source>
</reference>
<evidence type="ECO:0000259" key="1">
    <source>
        <dbReference type="Pfam" id="PF01243"/>
    </source>
</evidence>
<dbReference type="InterPro" id="IPR019595">
    <property type="entry name" value="DUF2470"/>
</dbReference>
<dbReference type="EMBL" id="JBHRYJ010000001">
    <property type="protein sequence ID" value="MFC3675182.1"/>
    <property type="molecule type" value="Genomic_DNA"/>
</dbReference>
<dbReference type="InterPro" id="IPR037119">
    <property type="entry name" value="Haem_oxidase_HugZ-like_sf"/>
</dbReference>
<comment type="caution">
    <text evidence="3">The sequence shown here is derived from an EMBL/GenBank/DDBJ whole genome shotgun (WGS) entry which is preliminary data.</text>
</comment>
<dbReference type="InterPro" id="IPR011576">
    <property type="entry name" value="Pyridox_Oxase_N"/>
</dbReference>
<gene>
    <name evidence="3" type="ORF">ACFOOQ_06490</name>
</gene>
<name>A0ABV7VDS0_9PROT</name>
<dbReference type="RefSeq" id="WP_379723265.1">
    <property type="nucleotide sequence ID" value="NZ_JBHRYJ010000001.1"/>
</dbReference>
<dbReference type="SUPFAM" id="SSF50475">
    <property type="entry name" value="FMN-binding split barrel"/>
    <property type="match status" value="1"/>
</dbReference>
<dbReference type="PANTHER" id="PTHR13343:SF17">
    <property type="entry name" value="CELLULAR REPRESSOR OF E1A-STIMULATED GENES, ISOFORM A"/>
    <property type="match status" value="1"/>
</dbReference>
<feature type="domain" description="Pyridoxamine 5'-phosphate oxidase N-terminal" evidence="1">
    <location>
        <begin position="10"/>
        <end position="132"/>
    </location>
</feature>
<sequence>MNEPATPARQARAVARACRTATLATSLAGAPYASLVLVAFDLDGAPLLLISRLADHTKNILADGRVSLLCDGTAGFAEPLTGPRASLQGRAEKTDDPRHRARFLARQPSAEMYAGFGDFGFYRIAVERTHLVAGFGRIHWFDDYMLDGDWTALAEAEPEILQHMNADHADAVQLYAARLLGRAGDGWRLCGIDPEGCDLIRGDGDQGRELARLGFARPVADAATARAELVRLVQQARAA</sequence>
<accession>A0ABV7VDS0</accession>
<proteinExistence type="predicted"/>
<dbReference type="Pfam" id="PF01243">
    <property type="entry name" value="PNPOx_N"/>
    <property type="match status" value="1"/>
</dbReference>
<dbReference type="InterPro" id="IPR012349">
    <property type="entry name" value="Split_barrel_FMN-bd"/>
</dbReference>
<evidence type="ECO:0000259" key="2">
    <source>
        <dbReference type="Pfam" id="PF10615"/>
    </source>
</evidence>
<evidence type="ECO:0000313" key="4">
    <source>
        <dbReference type="Proteomes" id="UP001595711"/>
    </source>
</evidence>
<keyword evidence="4" id="KW-1185">Reference proteome</keyword>
<dbReference type="Gene3D" id="3.20.180.10">
    <property type="entry name" value="PNP-oxidase-like"/>
    <property type="match status" value="1"/>
</dbReference>
<dbReference type="Gene3D" id="2.30.110.10">
    <property type="entry name" value="Electron Transport, Fmn-binding Protein, Chain A"/>
    <property type="match status" value="1"/>
</dbReference>
<protein>
    <submittedName>
        <fullName evidence="3">HugZ family protein</fullName>
    </submittedName>
</protein>
<organism evidence="3 4">
    <name type="scientific">Ferrovibrio xuzhouensis</name>
    <dbReference type="NCBI Taxonomy" id="1576914"/>
    <lineage>
        <taxon>Bacteria</taxon>
        <taxon>Pseudomonadati</taxon>
        <taxon>Pseudomonadota</taxon>
        <taxon>Alphaproteobacteria</taxon>
        <taxon>Rhodospirillales</taxon>
        <taxon>Rhodospirillaceae</taxon>
        <taxon>Ferrovibrio</taxon>
    </lineage>
</organism>
<dbReference type="Proteomes" id="UP001595711">
    <property type="component" value="Unassembled WGS sequence"/>
</dbReference>
<dbReference type="Pfam" id="PF10615">
    <property type="entry name" value="DUF2470"/>
    <property type="match status" value="1"/>
</dbReference>
<evidence type="ECO:0000313" key="3">
    <source>
        <dbReference type="EMBL" id="MFC3675182.1"/>
    </source>
</evidence>
<feature type="domain" description="DUF2470" evidence="2">
    <location>
        <begin position="159"/>
        <end position="232"/>
    </location>
</feature>
<dbReference type="PANTHER" id="PTHR13343">
    <property type="entry name" value="CREG1 PROTEIN"/>
    <property type="match status" value="1"/>
</dbReference>